<dbReference type="PANTHER" id="PTHR33823:SF4">
    <property type="entry name" value="GENERAL STRESS PROTEIN 16O"/>
    <property type="match status" value="1"/>
</dbReference>
<feature type="zinc finger region" description="dksA C4-type" evidence="4">
    <location>
        <begin position="77"/>
        <end position="101"/>
    </location>
</feature>
<dbReference type="EMBL" id="ATHI01000030">
    <property type="protein sequence ID" value="EPR31017.1"/>
    <property type="molecule type" value="Genomic_DNA"/>
</dbReference>
<sequence>MTREELHSVEQEIEREIEEIGQSMDRWREFHADEREDPEDFVREYHASHGWLRRMNDRLLELQVALRRIREGGYGVCEECGEDIAVQRLRAAPAARYCIACARAAEGV</sequence>
<name>S7T1R7_9BACT</name>
<evidence type="ECO:0000256" key="1">
    <source>
        <dbReference type="ARBA" id="ARBA00022723"/>
    </source>
</evidence>
<feature type="domain" description="Zinc finger DksA/TraR C4-type" evidence="5">
    <location>
        <begin position="72"/>
        <end position="106"/>
    </location>
</feature>
<evidence type="ECO:0000313" key="6">
    <source>
        <dbReference type="EMBL" id="EPR31017.1"/>
    </source>
</evidence>
<dbReference type="SUPFAM" id="SSF57716">
    <property type="entry name" value="Glucocorticoid receptor-like (DNA-binding domain)"/>
    <property type="match status" value="1"/>
</dbReference>
<reference evidence="6 7" key="1">
    <citation type="journal article" date="2013" name="Genome Announc.">
        <title>Draft genome sequences for three mercury-methylating, sulfate-reducing bacteria.</title>
        <authorList>
            <person name="Brown S.D."/>
            <person name="Hurt R.A.Jr."/>
            <person name="Gilmour C.C."/>
            <person name="Elias D.A."/>
        </authorList>
    </citation>
    <scope>NUCLEOTIDE SEQUENCE [LARGE SCALE GENOMIC DNA]</scope>
    <source>
        <strain evidence="6 7">DSM 16529</strain>
    </source>
</reference>
<protein>
    <submittedName>
        <fullName evidence="6">Transcriptional regulator, TraR/DksA family</fullName>
    </submittedName>
</protein>
<dbReference type="eggNOG" id="COG1734">
    <property type="taxonomic scope" value="Bacteria"/>
</dbReference>
<dbReference type="InterPro" id="IPR020458">
    <property type="entry name" value="Znf_DskA_TraR_CS"/>
</dbReference>
<dbReference type="InterPro" id="IPR000962">
    <property type="entry name" value="Znf_DskA_TraR"/>
</dbReference>
<dbReference type="RefSeq" id="WP_020887841.1">
    <property type="nucleotide sequence ID" value="NZ_ATHI01000030.1"/>
</dbReference>
<keyword evidence="3" id="KW-0862">Zinc</keyword>
<dbReference type="PATRIC" id="fig|1121439.3.peg.2524"/>
<dbReference type="Pfam" id="PF01258">
    <property type="entry name" value="zf-dskA_traR"/>
    <property type="match status" value="1"/>
</dbReference>
<dbReference type="GO" id="GO:0008270">
    <property type="term" value="F:zinc ion binding"/>
    <property type="evidence" value="ECO:0007669"/>
    <property type="project" value="UniProtKB-KW"/>
</dbReference>
<comment type="caution">
    <text evidence="6">The sequence shown here is derived from an EMBL/GenBank/DDBJ whole genome shotgun (WGS) entry which is preliminary data.</text>
</comment>
<proteinExistence type="predicted"/>
<keyword evidence="2" id="KW-0863">Zinc-finger</keyword>
<gene>
    <name evidence="6" type="ORF">dsat_1144</name>
</gene>
<evidence type="ECO:0000313" key="7">
    <source>
        <dbReference type="Proteomes" id="UP000014975"/>
    </source>
</evidence>
<organism evidence="6 7">
    <name type="scientific">Alkalidesulfovibrio alkalitolerans DSM 16529</name>
    <dbReference type="NCBI Taxonomy" id="1121439"/>
    <lineage>
        <taxon>Bacteria</taxon>
        <taxon>Pseudomonadati</taxon>
        <taxon>Thermodesulfobacteriota</taxon>
        <taxon>Desulfovibrionia</taxon>
        <taxon>Desulfovibrionales</taxon>
        <taxon>Desulfovibrionaceae</taxon>
        <taxon>Alkalidesulfovibrio</taxon>
    </lineage>
</organism>
<dbReference type="STRING" id="1121439.dsat_1144"/>
<keyword evidence="1" id="KW-0479">Metal-binding</keyword>
<evidence type="ECO:0000256" key="3">
    <source>
        <dbReference type="ARBA" id="ARBA00022833"/>
    </source>
</evidence>
<dbReference type="PROSITE" id="PS51128">
    <property type="entry name" value="ZF_DKSA_2"/>
    <property type="match status" value="1"/>
</dbReference>
<keyword evidence="7" id="KW-1185">Reference proteome</keyword>
<accession>S7T1R7</accession>
<dbReference type="Proteomes" id="UP000014975">
    <property type="component" value="Unassembled WGS sequence"/>
</dbReference>
<evidence type="ECO:0000256" key="4">
    <source>
        <dbReference type="PROSITE-ProRule" id="PRU00510"/>
    </source>
</evidence>
<dbReference type="AlphaFoldDB" id="S7T1R7"/>
<dbReference type="PANTHER" id="PTHR33823">
    <property type="entry name" value="RNA POLYMERASE-BINDING TRANSCRIPTION FACTOR DKSA-RELATED"/>
    <property type="match status" value="1"/>
</dbReference>
<evidence type="ECO:0000259" key="5">
    <source>
        <dbReference type="Pfam" id="PF01258"/>
    </source>
</evidence>
<evidence type="ECO:0000256" key="2">
    <source>
        <dbReference type="ARBA" id="ARBA00022771"/>
    </source>
</evidence>
<dbReference type="Gene3D" id="1.20.120.910">
    <property type="entry name" value="DksA, coiled-coil domain"/>
    <property type="match status" value="1"/>
</dbReference>
<dbReference type="PROSITE" id="PS01102">
    <property type="entry name" value="ZF_DKSA_1"/>
    <property type="match status" value="1"/>
</dbReference>